<dbReference type="AlphaFoldDB" id="A0A6M3LFB0"/>
<dbReference type="EMBL" id="MT143031">
    <property type="protein sequence ID" value="QJA92014.1"/>
    <property type="molecule type" value="Genomic_DNA"/>
</dbReference>
<sequence length="160" mass="17772">MTANEVGTCKIGTREAFWSDKHLDNETFAKVFKDSGHEAAARLPALDEIEVMHVWWREASPADWWHSCGIAASAEYEGCREGDNGGKPVTIVLFPKARAALEMAEMAEAESRLQELEAEFAQAQDLRRELADILKTETDLGTFAKRVEEACRAAGIEEKS</sequence>
<name>A0A6M3LFB0_9ZZZZ</name>
<evidence type="ECO:0000313" key="2">
    <source>
        <dbReference type="EMBL" id="QJA75375.1"/>
    </source>
</evidence>
<proteinExistence type="predicted"/>
<dbReference type="EMBL" id="MT142159">
    <property type="protein sequence ID" value="QJA75375.1"/>
    <property type="molecule type" value="Genomic_DNA"/>
</dbReference>
<feature type="coiled-coil region" evidence="1">
    <location>
        <begin position="99"/>
        <end position="136"/>
    </location>
</feature>
<reference evidence="3" key="1">
    <citation type="submission" date="2020-03" db="EMBL/GenBank/DDBJ databases">
        <title>The deep terrestrial virosphere.</title>
        <authorList>
            <person name="Holmfeldt K."/>
            <person name="Nilsson E."/>
            <person name="Simone D."/>
            <person name="Lopez-Fernandez M."/>
            <person name="Wu X."/>
            <person name="de Brujin I."/>
            <person name="Lundin D."/>
            <person name="Andersson A."/>
            <person name="Bertilsson S."/>
            <person name="Dopson M."/>
        </authorList>
    </citation>
    <scope>NUCLEOTIDE SEQUENCE</scope>
    <source>
        <strain evidence="2">MM415A01799</strain>
        <strain evidence="3">MM415B03207</strain>
    </source>
</reference>
<gene>
    <name evidence="2" type="ORF">MM415A01799_0011</name>
    <name evidence="3" type="ORF">MM415B03207_0002</name>
</gene>
<accession>A0A6M3LFB0</accession>
<organism evidence="3">
    <name type="scientific">viral metagenome</name>
    <dbReference type="NCBI Taxonomy" id="1070528"/>
    <lineage>
        <taxon>unclassified sequences</taxon>
        <taxon>metagenomes</taxon>
        <taxon>organismal metagenomes</taxon>
    </lineage>
</organism>
<keyword evidence="1" id="KW-0175">Coiled coil</keyword>
<protein>
    <submittedName>
        <fullName evidence="3">Uncharacterized protein</fullName>
    </submittedName>
</protein>
<evidence type="ECO:0000256" key="1">
    <source>
        <dbReference type="SAM" id="Coils"/>
    </source>
</evidence>
<evidence type="ECO:0000313" key="3">
    <source>
        <dbReference type="EMBL" id="QJA92014.1"/>
    </source>
</evidence>